<gene>
    <name evidence="2" type="ORF">SAMN00768000_3418</name>
</gene>
<dbReference type="Pfam" id="PF03780">
    <property type="entry name" value="Asp23"/>
    <property type="match status" value="1"/>
</dbReference>
<sequence>MERRTEYGTLAINDEVLAAIVQSAVLEMPGVADVGTFGLGEGLTELIKKDSGTRGVTFQDTDQGLVVEIAVIVDYGERIPILGRRIVNRISQVLSDAVSIRPAKVVVEVQGIRSGTSESSR</sequence>
<dbReference type="InterPro" id="IPR005531">
    <property type="entry name" value="Asp23"/>
</dbReference>
<evidence type="ECO:0000313" key="2">
    <source>
        <dbReference type="EMBL" id="SMC07495.1"/>
    </source>
</evidence>
<proteinExistence type="inferred from homology"/>
<dbReference type="RefSeq" id="WP_084661806.1">
    <property type="nucleotide sequence ID" value="NZ_FWWY01000001.1"/>
</dbReference>
<dbReference type="AlphaFoldDB" id="A0A1W1WMQ2"/>
<dbReference type="OrthoDB" id="9793465at2"/>
<reference evidence="3" key="1">
    <citation type="submission" date="2017-04" db="EMBL/GenBank/DDBJ databases">
        <authorList>
            <person name="Varghese N."/>
            <person name="Submissions S."/>
        </authorList>
    </citation>
    <scope>NUCLEOTIDE SEQUENCE [LARGE SCALE GENOMIC DNA]</scope>
    <source>
        <strain evidence="3">DSM 9293</strain>
    </source>
</reference>
<name>A0A1W1WMQ2_SULTA</name>
<comment type="similarity">
    <text evidence="1">Belongs to the asp23 family.</text>
</comment>
<evidence type="ECO:0000256" key="1">
    <source>
        <dbReference type="ARBA" id="ARBA00005721"/>
    </source>
</evidence>
<dbReference type="PANTHER" id="PTHR34297:SF2">
    <property type="entry name" value="ASP23_GLS24 FAMILY ENVELOPE STRESS RESPONSE PROTEIN"/>
    <property type="match status" value="1"/>
</dbReference>
<dbReference type="EMBL" id="FWWY01000001">
    <property type="protein sequence ID" value="SMC07495.1"/>
    <property type="molecule type" value="Genomic_DNA"/>
</dbReference>
<evidence type="ECO:0000313" key="3">
    <source>
        <dbReference type="Proteomes" id="UP000192660"/>
    </source>
</evidence>
<accession>A0A1W1WMQ2</accession>
<keyword evidence="3" id="KW-1185">Reference proteome</keyword>
<protein>
    <submittedName>
        <fullName evidence="2">Uncharacterized conserved protein YloU, alkaline shock protein (Asp23) family</fullName>
    </submittedName>
</protein>
<dbReference type="Proteomes" id="UP000192660">
    <property type="component" value="Unassembled WGS sequence"/>
</dbReference>
<dbReference type="PANTHER" id="PTHR34297">
    <property type="entry name" value="HYPOTHETICAL CYTOSOLIC PROTEIN-RELATED"/>
    <property type="match status" value="1"/>
</dbReference>
<dbReference type="STRING" id="28034.BFX07_07405"/>
<organism evidence="2 3">
    <name type="scientific">Sulfobacillus thermosulfidooxidans (strain DSM 9293 / VKM B-1269 / AT-1)</name>
    <dbReference type="NCBI Taxonomy" id="929705"/>
    <lineage>
        <taxon>Bacteria</taxon>
        <taxon>Bacillati</taxon>
        <taxon>Bacillota</taxon>
        <taxon>Clostridia</taxon>
        <taxon>Eubacteriales</taxon>
        <taxon>Clostridiales Family XVII. Incertae Sedis</taxon>
        <taxon>Sulfobacillus</taxon>
    </lineage>
</organism>